<protein>
    <submittedName>
        <fullName evidence="1">Uncharacterized protein</fullName>
    </submittedName>
</protein>
<reference evidence="1" key="1">
    <citation type="submission" date="2017-09" db="EMBL/GenBank/DDBJ databases">
        <title>Complete Genome Sequence of ansamitocin-producing Bacterium Actinosynnema pretiosum X47.</title>
        <authorList>
            <person name="Cao G."/>
            <person name="Zong G."/>
            <person name="Zhong C."/>
            <person name="Fu J."/>
        </authorList>
    </citation>
    <scope>NUCLEOTIDE SEQUENCE [LARGE SCALE GENOMIC DNA]</scope>
    <source>
        <strain evidence="1">X47</strain>
    </source>
</reference>
<dbReference type="Proteomes" id="UP000218505">
    <property type="component" value="Chromosome"/>
</dbReference>
<accession>A0A290Z514</accession>
<keyword evidence="2" id="KW-1185">Reference proteome</keyword>
<evidence type="ECO:0000313" key="2">
    <source>
        <dbReference type="Proteomes" id="UP000218505"/>
    </source>
</evidence>
<name>A0A290Z514_9PSEU</name>
<proteinExistence type="predicted"/>
<dbReference type="AlphaFoldDB" id="A0A290Z514"/>
<dbReference type="KEGG" id="apre:CNX65_13130"/>
<dbReference type="InterPro" id="IPR036170">
    <property type="entry name" value="YezG-like_sf"/>
</dbReference>
<gene>
    <name evidence="1" type="ORF">CNX65_13130</name>
</gene>
<sequence>MMSEVLGPEEQQEIVHEVGGELVSAAPAGWRWLQLSFRSTIGVDTATFLCADESGERRRVVPPVRAMRLLKRLRGGMYAEGAGAWFTATVTVEPPGRYRVEYDYDSEPVFIPPLRGSAYALDLEHFPRAEGRIPEWLKRKLAVEA</sequence>
<dbReference type="SUPFAM" id="SSF160424">
    <property type="entry name" value="BH3703-like"/>
    <property type="match status" value="1"/>
</dbReference>
<evidence type="ECO:0000313" key="1">
    <source>
        <dbReference type="EMBL" id="ATE54117.1"/>
    </source>
</evidence>
<organism evidence="1 2">
    <name type="scientific">Actinosynnema pretiosum</name>
    <dbReference type="NCBI Taxonomy" id="42197"/>
    <lineage>
        <taxon>Bacteria</taxon>
        <taxon>Bacillati</taxon>
        <taxon>Actinomycetota</taxon>
        <taxon>Actinomycetes</taxon>
        <taxon>Pseudonocardiales</taxon>
        <taxon>Pseudonocardiaceae</taxon>
        <taxon>Actinosynnema</taxon>
    </lineage>
</organism>
<dbReference type="EMBL" id="CP023445">
    <property type="protein sequence ID" value="ATE54117.1"/>
    <property type="molecule type" value="Genomic_DNA"/>
</dbReference>